<dbReference type="InterPro" id="IPR036513">
    <property type="entry name" value="STAS_dom_sf"/>
</dbReference>
<organism evidence="2 3">
    <name type="scientific">Neomoorella thermoacetica</name>
    <name type="common">Clostridium thermoaceticum</name>
    <dbReference type="NCBI Taxonomy" id="1525"/>
    <lineage>
        <taxon>Bacteria</taxon>
        <taxon>Bacillati</taxon>
        <taxon>Bacillota</taxon>
        <taxon>Clostridia</taxon>
        <taxon>Neomoorellales</taxon>
        <taxon>Neomoorellaceae</taxon>
        <taxon>Neomoorella</taxon>
    </lineage>
</organism>
<comment type="caution">
    <text evidence="2">The sequence shown here is derived from an EMBL/GenBank/DDBJ whole genome shotgun (WGS) entry which is preliminary data.</text>
</comment>
<reference evidence="2 3" key="1">
    <citation type="submission" date="2016-08" db="EMBL/GenBank/DDBJ databases">
        <title>Genome-based comparison of Moorella thermoacetic strains.</title>
        <authorList>
            <person name="Poehlein A."/>
            <person name="Bengelsdorf F.R."/>
            <person name="Esser C."/>
            <person name="Duerre P."/>
            <person name="Daniel R."/>
        </authorList>
    </citation>
    <scope>NUCLEOTIDE SEQUENCE [LARGE SCALE GENOMIC DNA]</scope>
    <source>
        <strain evidence="2 3">DSM 11768</strain>
    </source>
</reference>
<dbReference type="RefSeq" id="WP_071521411.1">
    <property type="nucleotide sequence ID" value="NZ_CP136416.1"/>
</dbReference>
<protein>
    <submittedName>
        <fullName evidence="2">STAS domain protein</fullName>
    </submittedName>
</protein>
<dbReference type="GO" id="GO:0043856">
    <property type="term" value="F:anti-sigma factor antagonist activity"/>
    <property type="evidence" value="ECO:0007669"/>
    <property type="project" value="TreeGrafter"/>
</dbReference>
<dbReference type="AlphaFoldDB" id="A0A1J5NH36"/>
<proteinExistence type="predicted"/>
<dbReference type="SUPFAM" id="SSF52091">
    <property type="entry name" value="SpoIIaa-like"/>
    <property type="match status" value="1"/>
</dbReference>
<dbReference type="Gene3D" id="3.30.750.24">
    <property type="entry name" value="STAS domain"/>
    <property type="match status" value="1"/>
</dbReference>
<dbReference type="Pfam" id="PF01740">
    <property type="entry name" value="STAS"/>
    <property type="match status" value="1"/>
</dbReference>
<name>A0A1J5NH36_NEOTH</name>
<dbReference type="CDD" id="cd07043">
    <property type="entry name" value="STAS_anti-anti-sigma_factors"/>
    <property type="match status" value="1"/>
</dbReference>
<evidence type="ECO:0000313" key="3">
    <source>
        <dbReference type="Proteomes" id="UP000182743"/>
    </source>
</evidence>
<evidence type="ECO:0000259" key="1">
    <source>
        <dbReference type="PROSITE" id="PS50801"/>
    </source>
</evidence>
<feature type="domain" description="STAS" evidence="1">
    <location>
        <begin position="4"/>
        <end position="109"/>
    </location>
</feature>
<evidence type="ECO:0000313" key="2">
    <source>
        <dbReference type="EMBL" id="OIQ07998.1"/>
    </source>
</evidence>
<dbReference type="PROSITE" id="PS50801">
    <property type="entry name" value="STAS"/>
    <property type="match status" value="1"/>
</dbReference>
<accession>A0A1J5NH36</accession>
<dbReference type="Proteomes" id="UP000182743">
    <property type="component" value="Unassembled WGS sequence"/>
</dbReference>
<dbReference type="PANTHER" id="PTHR33495">
    <property type="entry name" value="ANTI-SIGMA FACTOR ANTAGONIST TM_1081-RELATED-RELATED"/>
    <property type="match status" value="1"/>
</dbReference>
<gene>
    <name evidence="2" type="ORF">MOOR_23670</name>
</gene>
<sequence length="109" mass="12285">MSGLEVSVHREKDRTVLRVAGELDFSNINQLQQEIERQDTKIVEIDCSALQFMDSSGAGLLLSIARILNLQNRILEITHIPEHIYHDLDIIGVFRVLESFKASRPTGGN</sequence>
<dbReference type="InterPro" id="IPR002645">
    <property type="entry name" value="STAS_dom"/>
</dbReference>
<dbReference type="EMBL" id="MIHH01000018">
    <property type="protein sequence ID" value="OIQ07998.1"/>
    <property type="molecule type" value="Genomic_DNA"/>
</dbReference>
<dbReference type="PANTHER" id="PTHR33495:SF2">
    <property type="entry name" value="ANTI-SIGMA FACTOR ANTAGONIST TM_1081-RELATED"/>
    <property type="match status" value="1"/>
</dbReference>